<evidence type="ECO:0000256" key="16">
    <source>
        <dbReference type="ARBA" id="ARBA00049447"/>
    </source>
</evidence>
<dbReference type="GO" id="GO:0008270">
    <property type="term" value="F:zinc ion binding"/>
    <property type="evidence" value="ECO:0007669"/>
    <property type="project" value="UniProtKB-KW"/>
</dbReference>
<dbReference type="PROSITE" id="PS50103">
    <property type="entry name" value="ZF_C3H1"/>
    <property type="match status" value="1"/>
</dbReference>
<dbReference type="AlphaFoldDB" id="L7M122"/>
<evidence type="ECO:0000256" key="17">
    <source>
        <dbReference type="ARBA" id="ARBA00049513"/>
    </source>
</evidence>
<sequence>MARIKPEFVKQSQPRHVEAAFIAPSDHTKSGPTDGEQPPLKKLRGQNHSRPHHRPQPQSAKLCFRHLAKEGSCPHGEQCRYSHDLQAFLSAKPADLGDKCPLVEAHGGCRYGAVCRFAEAHPGGATAAPHSVDGISGTPGECNALSKELQQALRKRQFDFGPSEKILKEVSSGAAVNGVTNGQTLNECIDDVGPEEPKKVDFKGKLYLAPLTTVGNLPFRRVCKEFGADITCGEMAMAANLLQGQPSEWALLKRHSSEDLFGVQLCGAHPDVMTRCAQLLKDKCNVDFVDINMGCPIDFVYKKGAGSGLMGRAKKLSEIVYGMVGVLDIPLTVKMRAGMHEGRPIAHQVIAQLVKAPRKPALITVHPRSREQRYTKSADWAYLNRCAQAANPIPVFGSGDVLSWEDAEKRLSETSVSGLMIARGALIKPWIFTEIKEKRHWDISSSERLDILRKYTAYGLDHWGSDTEGVERTRRFLLEWLSFLHRYIPVGLLEVLPQKINERPPPYRGRDDLETLFASPSCADWLKISEMLLGPLPEGFSFLPKHKANAYSV</sequence>
<evidence type="ECO:0000256" key="4">
    <source>
        <dbReference type="ARBA" id="ARBA00022664"/>
    </source>
</evidence>
<evidence type="ECO:0000256" key="19">
    <source>
        <dbReference type="RuleBase" id="RU291113"/>
    </source>
</evidence>
<dbReference type="PANTHER" id="PTHR45846:SF1">
    <property type="entry name" value="TRNA-DIHYDROURIDINE(47) SYNTHASE [NAD(P)(+)]-LIKE"/>
    <property type="match status" value="1"/>
</dbReference>
<dbReference type="InterPro" id="IPR035587">
    <property type="entry name" value="DUS-like_FMN-bd"/>
</dbReference>
<dbReference type="Pfam" id="PF01207">
    <property type="entry name" value="Dus"/>
    <property type="match status" value="1"/>
</dbReference>
<evidence type="ECO:0000256" key="13">
    <source>
        <dbReference type="ARBA" id="ARBA00045365"/>
    </source>
</evidence>
<evidence type="ECO:0000256" key="18">
    <source>
        <dbReference type="PROSITE-ProRule" id="PRU00723"/>
    </source>
</evidence>
<dbReference type="InterPro" id="IPR013785">
    <property type="entry name" value="Aldolase_TIM"/>
</dbReference>
<reference evidence="22" key="2">
    <citation type="journal article" date="2015" name="J. Proteomics">
        <title>Sexual differences in the sialomes of the zebra tick, Rhipicephalus pulchellus.</title>
        <authorList>
            <person name="Tan A.W."/>
            <person name="Francischetti I.M."/>
            <person name="Slovak M."/>
            <person name="Kini R.M."/>
            <person name="Ribeiro J.M."/>
        </authorList>
    </citation>
    <scope>NUCLEOTIDE SEQUENCE</scope>
    <source>
        <tissue evidence="22">Salivary gland</tissue>
    </source>
</reference>
<feature type="zinc finger region" description="C3H1-type" evidence="18">
    <location>
        <begin position="57"/>
        <end position="86"/>
    </location>
</feature>
<evidence type="ECO:0000256" key="8">
    <source>
        <dbReference type="ARBA" id="ARBA00022771"/>
    </source>
</evidence>
<feature type="region of interest" description="Disordered" evidence="20">
    <location>
        <begin position="1"/>
        <end position="58"/>
    </location>
</feature>
<dbReference type="PANTHER" id="PTHR45846">
    <property type="entry name" value="TRNA-DIHYDROURIDINE(47) SYNTHASE [NAD(P)(+)]-LIKE"/>
    <property type="match status" value="1"/>
</dbReference>
<keyword evidence="8 18" id="KW-0863">Zinc-finger</keyword>
<accession>L7M122</accession>
<evidence type="ECO:0000313" key="22">
    <source>
        <dbReference type="EMBL" id="JAA56794.1"/>
    </source>
</evidence>
<dbReference type="InterPro" id="IPR018517">
    <property type="entry name" value="tRNA_hU_synthase_CS"/>
</dbReference>
<comment type="similarity">
    <text evidence="19">Belongs to the dus family. Dus3 subfamily.</text>
</comment>
<organism evidence="22">
    <name type="scientific">Rhipicephalus pulchellus</name>
    <name type="common">Yellow backed tick</name>
    <name type="synonym">Dermacentor pulchellus</name>
    <dbReference type="NCBI Taxonomy" id="72859"/>
    <lineage>
        <taxon>Eukaryota</taxon>
        <taxon>Metazoa</taxon>
        <taxon>Ecdysozoa</taxon>
        <taxon>Arthropoda</taxon>
        <taxon>Chelicerata</taxon>
        <taxon>Arachnida</taxon>
        <taxon>Acari</taxon>
        <taxon>Parasitiformes</taxon>
        <taxon>Ixodida</taxon>
        <taxon>Ixodoidea</taxon>
        <taxon>Ixodidae</taxon>
        <taxon>Rhipicephalinae</taxon>
        <taxon>Rhipicephalus</taxon>
        <taxon>Rhipicephalus</taxon>
    </lineage>
</organism>
<keyword evidence="2 19" id="KW-0285">Flavoprotein</keyword>
<dbReference type="EC" id="1.3.1.-" evidence="19"/>
<evidence type="ECO:0000256" key="20">
    <source>
        <dbReference type="SAM" id="MobiDB-lite"/>
    </source>
</evidence>
<comment type="catalytic activity">
    <reaction evidence="17">
        <text>5,6-dihydrouridine(47) in tRNA + NADP(+) = uridine(47) in tRNA + NADPH + H(+)</text>
        <dbReference type="Rhea" id="RHEA:53360"/>
        <dbReference type="Rhea" id="RHEA-COMP:13539"/>
        <dbReference type="Rhea" id="RHEA-COMP:13540"/>
        <dbReference type="ChEBI" id="CHEBI:15378"/>
        <dbReference type="ChEBI" id="CHEBI:57783"/>
        <dbReference type="ChEBI" id="CHEBI:58349"/>
        <dbReference type="ChEBI" id="CHEBI:65315"/>
        <dbReference type="ChEBI" id="CHEBI:74443"/>
        <dbReference type="EC" id="1.3.1.89"/>
    </reaction>
    <physiologicalReaction direction="right-to-left" evidence="17">
        <dbReference type="Rhea" id="RHEA:53362"/>
    </physiologicalReaction>
</comment>
<evidence type="ECO:0000256" key="1">
    <source>
        <dbReference type="ARBA" id="ARBA00001917"/>
    </source>
</evidence>
<proteinExistence type="evidence at transcript level"/>
<feature type="compositionally biased region" description="Basic residues" evidence="20">
    <location>
        <begin position="41"/>
        <end position="55"/>
    </location>
</feature>
<keyword evidence="6 18" id="KW-0479">Metal-binding</keyword>
<keyword evidence="9 18" id="KW-0862">Zinc</keyword>
<keyword evidence="10" id="KW-0521">NADP</keyword>
<evidence type="ECO:0000256" key="6">
    <source>
        <dbReference type="ARBA" id="ARBA00022723"/>
    </source>
</evidence>
<protein>
    <recommendedName>
        <fullName evidence="19">tRNA-dihydrouridine(47) synthase [NAD(P)(+)]</fullName>
        <ecNumber evidence="19">1.3.1.-</ecNumber>
    </recommendedName>
    <alternativeName>
        <fullName evidence="19">tRNA-dihydrouridine synthase 3</fullName>
    </alternativeName>
</protein>
<comment type="cofactor">
    <cofactor evidence="1 19">
        <name>FMN</name>
        <dbReference type="ChEBI" id="CHEBI:58210"/>
    </cofactor>
</comment>
<comment type="catalytic activity">
    <reaction evidence="14">
        <text>5,6-dihydrouridine(47) in tRNA + NAD(+) = uridine(47) in tRNA + NADH + H(+)</text>
        <dbReference type="Rhea" id="RHEA:53364"/>
        <dbReference type="Rhea" id="RHEA-COMP:13539"/>
        <dbReference type="Rhea" id="RHEA-COMP:13540"/>
        <dbReference type="ChEBI" id="CHEBI:15378"/>
        <dbReference type="ChEBI" id="CHEBI:57540"/>
        <dbReference type="ChEBI" id="CHEBI:57945"/>
        <dbReference type="ChEBI" id="CHEBI:65315"/>
        <dbReference type="ChEBI" id="CHEBI:74443"/>
        <dbReference type="EC" id="1.3.1.89"/>
    </reaction>
    <physiologicalReaction direction="right-to-left" evidence="14">
        <dbReference type="Rhea" id="RHEA:53366"/>
    </physiologicalReaction>
</comment>
<feature type="domain" description="C3H1-type" evidence="21">
    <location>
        <begin position="57"/>
        <end position="86"/>
    </location>
</feature>
<dbReference type="GO" id="GO:0006397">
    <property type="term" value="P:mRNA processing"/>
    <property type="evidence" value="ECO:0007669"/>
    <property type="project" value="UniProtKB-KW"/>
</dbReference>
<dbReference type="SUPFAM" id="SSF51395">
    <property type="entry name" value="FMN-linked oxidoreductases"/>
    <property type="match status" value="1"/>
</dbReference>
<dbReference type="InterPro" id="IPR000571">
    <property type="entry name" value="Znf_CCCH"/>
</dbReference>
<evidence type="ECO:0000256" key="9">
    <source>
        <dbReference type="ARBA" id="ARBA00022833"/>
    </source>
</evidence>
<evidence type="ECO:0000256" key="2">
    <source>
        <dbReference type="ARBA" id="ARBA00022630"/>
    </source>
</evidence>
<dbReference type="GO" id="GO:0102265">
    <property type="term" value="F:tRNA-dihydrouridine47 synthase activity"/>
    <property type="evidence" value="ECO:0007669"/>
    <property type="project" value="UniProtKB-EC"/>
</dbReference>
<evidence type="ECO:0000256" key="12">
    <source>
        <dbReference type="ARBA" id="ARBA00023027"/>
    </source>
</evidence>
<keyword evidence="7" id="KW-0677">Repeat</keyword>
<name>L7M122_RHIPC</name>
<dbReference type="GO" id="GO:0003723">
    <property type="term" value="F:RNA binding"/>
    <property type="evidence" value="ECO:0007669"/>
    <property type="project" value="TreeGrafter"/>
</dbReference>
<evidence type="ECO:0000256" key="3">
    <source>
        <dbReference type="ARBA" id="ARBA00022643"/>
    </source>
</evidence>
<dbReference type="GO" id="GO:0106414">
    <property type="term" value="F:mRNA dihydrouridine synthase activity"/>
    <property type="evidence" value="ECO:0007669"/>
    <property type="project" value="RHEA"/>
</dbReference>
<dbReference type="PROSITE" id="PS01136">
    <property type="entry name" value="UPF0034"/>
    <property type="match status" value="1"/>
</dbReference>
<comment type="function">
    <text evidence="13">Catalyzes the synthesis of dihydrouridine, a modified base, in various RNAs, such as tRNAs, mRNAs and some long non-coding RNAs (lncRNAs). Mainly modifies the uridine in position 47 (U47) in the D-loop of most cytoplasmic tRNAs. Also able to mediate the formation of dihydrouridine in some mRNAs, thereby regulating their translation.</text>
</comment>
<evidence type="ECO:0000256" key="5">
    <source>
        <dbReference type="ARBA" id="ARBA00022694"/>
    </source>
</evidence>
<keyword evidence="5 19" id="KW-0819">tRNA processing</keyword>
<dbReference type="Gene3D" id="3.20.20.70">
    <property type="entry name" value="Aldolase class I"/>
    <property type="match status" value="1"/>
</dbReference>
<evidence type="ECO:0000256" key="11">
    <source>
        <dbReference type="ARBA" id="ARBA00023002"/>
    </source>
</evidence>
<comment type="catalytic activity">
    <reaction evidence="15">
        <text>a 5,6-dihydrouridine in mRNA + NAD(+) = a uridine in mRNA + NADH + H(+)</text>
        <dbReference type="Rhea" id="RHEA:69851"/>
        <dbReference type="Rhea" id="RHEA-COMP:14658"/>
        <dbReference type="Rhea" id="RHEA-COMP:17789"/>
        <dbReference type="ChEBI" id="CHEBI:15378"/>
        <dbReference type="ChEBI" id="CHEBI:57540"/>
        <dbReference type="ChEBI" id="CHEBI:57945"/>
        <dbReference type="ChEBI" id="CHEBI:65315"/>
        <dbReference type="ChEBI" id="CHEBI:74443"/>
    </reaction>
    <physiologicalReaction direction="right-to-left" evidence="15">
        <dbReference type="Rhea" id="RHEA:69853"/>
    </physiologicalReaction>
</comment>
<dbReference type="EMBL" id="GACK01008240">
    <property type="protein sequence ID" value="JAA56794.1"/>
    <property type="molecule type" value="mRNA"/>
</dbReference>
<reference evidence="22" key="1">
    <citation type="submission" date="2012-11" db="EMBL/GenBank/DDBJ databases">
        <authorList>
            <person name="Lucero-Rivera Y.E."/>
            <person name="Tovar-Ramirez D."/>
        </authorList>
    </citation>
    <scope>NUCLEOTIDE SEQUENCE</scope>
    <source>
        <tissue evidence="22">Salivary gland</tissue>
    </source>
</reference>
<dbReference type="Pfam" id="PF25585">
    <property type="entry name" value="zf-CCCH_DUS3L"/>
    <property type="match status" value="1"/>
</dbReference>
<dbReference type="FunFam" id="3.20.20.70:FF:000067">
    <property type="entry name" value="tRNA-dihydrouridine(47) synthase [NAD(P)(+)]"/>
    <property type="match status" value="1"/>
</dbReference>
<comment type="catalytic activity">
    <reaction evidence="16">
        <text>a 5,6-dihydrouridine in mRNA + NADP(+) = a uridine in mRNA + NADPH + H(+)</text>
        <dbReference type="Rhea" id="RHEA:69855"/>
        <dbReference type="Rhea" id="RHEA-COMP:14658"/>
        <dbReference type="Rhea" id="RHEA-COMP:17789"/>
        <dbReference type="ChEBI" id="CHEBI:15378"/>
        <dbReference type="ChEBI" id="CHEBI:57783"/>
        <dbReference type="ChEBI" id="CHEBI:58349"/>
        <dbReference type="ChEBI" id="CHEBI:65315"/>
        <dbReference type="ChEBI" id="CHEBI:74443"/>
    </reaction>
    <physiologicalReaction direction="right-to-left" evidence="16">
        <dbReference type="Rhea" id="RHEA:69857"/>
    </physiologicalReaction>
</comment>
<evidence type="ECO:0000256" key="15">
    <source>
        <dbReference type="ARBA" id="ARBA00048342"/>
    </source>
</evidence>
<keyword evidence="4" id="KW-0507">mRNA processing</keyword>
<evidence type="ECO:0000259" key="21">
    <source>
        <dbReference type="PROSITE" id="PS50103"/>
    </source>
</evidence>
<evidence type="ECO:0000256" key="10">
    <source>
        <dbReference type="ARBA" id="ARBA00022857"/>
    </source>
</evidence>
<evidence type="ECO:0000256" key="14">
    <source>
        <dbReference type="ARBA" id="ARBA00048266"/>
    </source>
</evidence>
<dbReference type="GO" id="GO:0050660">
    <property type="term" value="F:flavin adenine dinucleotide binding"/>
    <property type="evidence" value="ECO:0007669"/>
    <property type="project" value="UniProtKB-UniRule"/>
</dbReference>
<keyword evidence="11 19" id="KW-0560">Oxidoreductase</keyword>
<evidence type="ECO:0000256" key="7">
    <source>
        <dbReference type="ARBA" id="ARBA00022737"/>
    </source>
</evidence>
<dbReference type="CDD" id="cd02801">
    <property type="entry name" value="DUS_like_FMN"/>
    <property type="match status" value="1"/>
</dbReference>
<keyword evidence="3 19" id="KW-0288">FMN</keyword>
<dbReference type="SMART" id="SM00356">
    <property type="entry name" value="ZnF_C3H1"/>
    <property type="match status" value="2"/>
</dbReference>
<keyword evidence="12" id="KW-0520">NAD</keyword>
<dbReference type="Gene3D" id="4.10.1000.10">
    <property type="entry name" value="Zinc finger, CCCH-type"/>
    <property type="match status" value="1"/>
</dbReference>